<feature type="region of interest" description="Disordered" evidence="9">
    <location>
        <begin position="746"/>
        <end position="812"/>
    </location>
</feature>
<dbReference type="GO" id="GO:0035556">
    <property type="term" value="P:intracellular signal transduction"/>
    <property type="evidence" value="ECO:0007669"/>
    <property type="project" value="TreeGrafter"/>
</dbReference>
<evidence type="ECO:0000256" key="1">
    <source>
        <dbReference type="ARBA" id="ARBA00012513"/>
    </source>
</evidence>
<evidence type="ECO:0000256" key="3">
    <source>
        <dbReference type="ARBA" id="ARBA00022679"/>
    </source>
</evidence>
<keyword evidence="3" id="KW-0808">Transferase</keyword>
<keyword evidence="6" id="KW-0067">ATP-binding</keyword>
<organism evidence="11 12">
    <name type="scientific">Besnoitia besnoiti</name>
    <name type="common">Apicomplexan protozoan</name>
    <dbReference type="NCBI Taxonomy" id="94643"/>
    <lineage>
        <taxon>Eukaryota</taxon>
        <taxon>Sar</taxon>
        <taxon>Alveolata</taxon>
        <taxon>Apicomplexa</taxon>
        <taxon>Conoidasida</taxon>
        <taxon>Coccidia</taxon>
        <taxon>Eucoccidiorida</taxon>
        <taxon>Eimeriorina</taxon>
        <taxon>Sarcocystidae</taxon>
        <taxon>Besnoitia</taxon>
    </lineage>
</organism>
<feature type="compositionally biased region" description="Polar residues" evidence="9">
    <location>
        <begin position="1092"/>
        <end position="1110"/>
    </location>
</feature>
<feature type="region of interest" description="Disordered" evidence="9">
    <location>
        <begin position="430"/>
        <end position="483"/>
    </location>
</feature>
<feature type="region of interest" description="Disordered" evidence="9">
    <location>
        <begin position="1285"/>
        <end position="1476"/>
    </location>
</feature>
<evidence type="ECO:0000259" key="10">
    <source>
        <dbReference type="PROSITE" id="PS50011"/>
    </source>
</evidence>
<evidence type="ECO:0000256" key="6">
    <source>
        <dbReference type="ARBA" id="ARBA00022840"/>
    </source>
</evidence>
<feature type="compositionally biased region" description="Basic and acidic residues" evidence="9">
    <location>
        <begin position="1059"/>
        <end position="1068"/>
    </location>
</feature>
<feature type="compositionally biased region" description="Basic and acidic residues" evidence="9">
    <location>
        <begin position="616"/>
        <end position="628"/>
    </location>
</feature>
<proteinExistence type="predicted"/>
<dbReference type="GeneID" id="40312680"/>
<feature type="compositionally biased region" description="Low complexity" evidence="9">
    <location>
        <begin position="767"/>
        <end position="812"/>
    </location>
</feature>
<keyword evidence="5" id="KW-0418">Kinase</keyword>
<feature type="domain" description="Protein kinase" evidence="10">
    <location>
        <begin position="104"/>
        <end position="904"/>
    </location>
</feature>
<dbReference type="SUPFAM" id="SSF56112">
    <property type="entry name" value="Protein kinase-like (PK-like)"/>
    <property type="match status" value="2"/>
</dbReference>
<feature type="compositionally biased region" description="Low complexity" evidence="9">
    <location>
        <begin position="466"/>
        <end position="482"/>
    </location>
</feature>
<dbReference type="Gene3D" id="1.10.510.10">
    <property type="entry name" value="Transferase(Phosphotransferase) domain 1"/>
    <property type="match status" value="2"/>
</dbReference>
<feature type="region of interest" description="Disordered" evidence="9">
    <location>
        <begin position="210"/>
        <end position="274"/>
    </location>
</feature>
<feature type="compositionally biased region" description="Low complexity" evidence="9">
    <location>
        <begin position="665"/>
        <end position="677"/>
    </location>
</feature>
<feature type="compositionally biased region" description="Low complexity" evidence="9">
    <location>
        <begin position="1111"/>
        <end position="1122"/>
    </location>
</feature>
<dbReference type="STRING" id="94643.A0A2A9MD54"/>
<evidence type="ECO:0000256" key="7">
    <source>
        <dbReference type="ARBA" id="ARBA00047899"/>
    </source>
</evidence>
<feature type="compositionally biased region" description="Basic and acidic residues" evidence="9">
    <location>
        <begin position="959"/>
        <end position="973"/>
    </location>
</feature>
<feature type="compositionally biased region" description="Basic and acidic residues" evidence="9">
    <location>
        <begin position="1691"/>
        <end position="1702"/>
    </location>
</feature>
<evidence type="ECO:0000256" key="4">
    <source>
        <dbReference type="ARBA" id="ARBA00022741"/>
    </source>
</evidence>
<feature type="compositionally biased region" description="Basic residues" evidence="9">
    <location>
        <begin position="1375"/>
        <end position="1393"/>
    </location>
</feature>
<dbReference type="InterPro" id="IPR008271">
    <property type="entry name" value="Ser/Thr_kinase_AS"/>
</dbReference>
<dbReference type="InterPro" id="IPR050236">
    <property type="entry name" value="Ser_Thr_kinase_AGC"/>
</dbReference>
<sequence>MSGDSARSARDGRQRGSMESRHFSTYSSPPASQRPPSASRLTSRTSPSSPFPSSISSAQSTPAYSASFSPAMRPAATPSFPSDSADVLPHHNHFSPLFPPGCPYTPLGLLGTGAVAKVYHCLDRRSNPPTHVAVKVFAVSPGLQIRKQIIKRNPVLRQQVMHEKEILRRLSVPLSQAAPGPARASSAPSVSSSPFPLSASPVLASSAAAGPREAEACETRDNCQARGSREGEETGREGDALPSASSTSQDAEGVFSAARPGDPDGEGGGAGPPPEPLFCPFIPRLLHSFQDSQRLFLVMHLSGFSDLQEILRRVSPAPALPPSLAASLPTAASPSPIQLSAVAAKTWIAELVGALEWMRRHGVVHRDLKPRNLVISKEGHLAVVDFGSSLLLPADWNGGSSNASEDGASDRDAERRKLEIHGLRRRFAGSRCSSSDSLSFSIPSETPRDLSAASPASVTSARAWGPAPAASEPPAHASSLVLPPSPSLPLPHSASLRVAASPSQHLSAASSLSLSHTPSLLLSPSLSLRLPPSCASACPLPSSAASPSGTSASSASFSVSSSPLLASFSPATPCQTSSPAFVAASPSSTFCPASPEASGASAHAQRLALAGSSDAAADKHREDLRRPQGDYAAAEGAPGGPSQERVGATEKPAGGALECKSPEQPSGNPGAAAEASAALGASLALVPELAGTYLYAAPECFKQATAAGEPGCASAVQEAKARGGALAAERQALSAEGSAACSEATETPGLCGQAGGDSRQPTPEATSSSPDMPSASPVSVASPSSACPSSFPSSVQSPARPSPSGAGASSAGCASGGAASQSSVHFALDLWSLGCIAYEVLCGRPAFEAANAQETIARITSGQVDFPPSLPADARDFISRLLALEPSARLGFSNFDELKFHPFLAPFSDALWRLPSVPLTRIYERRRQKKRHLTGDFSGLGALAADAARTDRLPGVTAERYRADDPRRDEKGRRASAGEAPVMRREREPRAEEPRGEGAAGEGDAKSSHGEVKDLGAREHAPSHAPQDERKASDERGVSWQDQKREALETNARVQGVACEREGRRVVEPRATTPTLASSWVFGPKHGKRDTAVSSQLSQVFAESQYTPTRSQPSSVPVSPSAGGSGPHLASFVVSRQASFEGLSQRRGSPLELGFGPSNFDVFSPSQSRLSSPSVPLRAALGDAGSVAPAAVETRQPLGASFALLQSEIMPEVADGYDEPGDLESSLELTPSLGFDSSSLRRAAIASLASCSESSHRAVSALSPLRVPFCAFAAPTDELSLDQGARRDAEELRPPPRVWQAARRHVQRPPSPAGDAEGVASARRPAGQRPRETRHKRASSRGASPLGGGGGSPELPRATDRVRVAHGDRPEAASRRGRAQRRDRGKPRRRASRRHEGERSRDLRRCAEEDAASDDYGNASSGGRGGQQGRRDSSREETSSEGRLEASWRPARSGGRVGRRLEGEVEGGADSEGTYLRLETGSRSLSREPLEGYAPFVAAAESIYVSEGERPFATAPPAGGPLASFLHDDECAVLWGPLTRMQEVTTPCERLCWACMRRRGYQLYGNSHAALQPEPCLALLTDQARLLLLDPCKCSLKKSILLSGEGIAVAPEGGDVLFYQSPRYSLLFLDDLKQADLWAEMMRRTIFLRGRSRSAAPPARRFSLCRRRALSLLPPSRRVFSSLASLCASREKPRFSKTRRGDSGLTRAGRGGERPPEGPEALSDDAARVLPASRSASPTPTGSRGVGGGTRRSRGPRRLSERRLRDDSLSSRSRISDGDGTPKMSSDTHGKAACVLRRRRSSVEKSTTAGGDGEERDETDCDAFSQRLEDDAEPRSPRNGWEAEGGGRGGGELDSSGPGRHPVASRKLSGLSLPRALLGEAKKVGNAAAGAVRTLHRKWKNQGSFSLHL</sequence>
<keyword evidence="12" id="KW-1185">Reference proteome</keyword>
<feature type="compositionally biased region" description="Basic and acidic residues" evidence="9">
    <location>
        <begin position="1003"/>
        <end position="1048"/>
    </location>
</feature>
<feature type="compositionally biased region" description="Basic and acidic residues" evidence="9">
    <location>
        <begin position="1758"/>
        <end position="1777"/>
    </location>
</feature>
<dbReference type="PANTHER" id="PTHR24356:SF1">
    <property type="entry name" value="SERINE_THREONINE-PROTEIN KINASE GREATWALL"/>
    <property type="match status" value="1"/>
</dbReference>
<feature type="region of interest" description="Disordered" evidence="9">
    <location>
        <begin position="1"/>
        <end position="84"/>
    </location>
</feature>
<dbReference type="OrthoDB" id="347657at2759"/>
<evidence type="ECO:0000256" key="8">
    <source>
        <dbReference type="ARBA" id="ARBA00048679"/>
    </source>
</evidence>
<dbReference type="Gene3D" id="3.30.200.20">
    <property type="entry name" value="Phosphorylase Kinase, domain 1"/>
    <property type="match status" value="1"/>
</dbReference>
<feature type="region of interest" description="Disordered" evidence="9">
    <location>
        <begin position="954"/>
        <end position="1128"/>
    </location>
</feature>
<dbReference type="SMART" id="SM00220">
    <property type="entry name" value="S_TKc"/>
    <property type="match status" value="1"/>
</dbReference>
<feature type="region of interest" description="Disordered" evidence="9">
    <location>
        <begin position="602"/>
        <end position="677"/>
    </location>
</feature>
<dbReference type="PROSITE" id="PS00108">
    <property type="entry name" value="PROTEIN_KINASE_ST"/>
    <property type="match status" value="1"/>
</dbReference>
<feature type="compositionally biased region" description="Basic and acidic residues" evidence="9">
    <location>
        <begin position="212"/>
        <end position="239"/>
    </location>
</feature>
<protein>
    <recommendedName>
        <fullName evidence="1">non-specific serine/threonine protein kinase</fullName>
        <ecNumber evidence="1">2.7.11.1</ecNumber>
    </recommendedName>
</protein>
<evidence type="ECO:0000256" key="2">
    <source>
        <dbReference type="ARBA" id="ARBA00022527"/>
    </source>
</evidence>
<dbReference type="GO" id="GO:0005524">
    <property type="term" value="F:ATP binding"/>
    <property type="evidence" value="ECO:0007669"/>
    <property type="project" value="UniProtKB-KW"/>
</dbReference>
<dbReference type="InterPro" id="IPR011009">
    <property type="entry name" value="Kinase-like_dom_sf"/>
</dbReference>
<evidence type="ECO:0000256" key="5">
    <source>
        <dbReference type="ARBA" id="ARBA00022777"/>
    </source>
</evidence>
<dbReference type="RefSeq" id="XP_029217546.1">
    <property type="nucleotide sequence ID" value="XM_029366115.1"/>
</dbReference>
<dbReference type="GO" id="GO:0004674">
    <property type="term" value="F:protein serine/threonine kinase activity"/>
    <property type="evidence" value="ECO:0007669"/>
    <property type="project" value="UniProtKB-KW"/>
</dbReference>
<comment type="caution">
    <text evidence="11">The sequence shown here is derived from an EMBL/GenBank/DDBJ whole genome shotgun (WGS) entry which is preliminary data.</text>
</comment>
<dbReference type="VEuPathDB" id="ToxoDB:BESB_077540"/>
<reference evidence="11 12" key="1">
    <citation type="submission" date="2017-09" db="EMBL/GenBank/DDBJ databases">
        <title>Genome sequencing of Besnoitia besnoiti strain Bb-Ger1.</title>
        <authorList>
            <person name="Schares G."/>
            <person name="Venepally P."/>
            <person name="Lorenzi H.A."/>
        </authorList>
    </citation>
    <scope>NUCLEOTIDE SEQUENCE [LARGE SCALE GENOMIC DNA]</scope>
    <source>
        <strain evidence="11 12">Bb-Ger1</strain>
    </source>
</reference>
<feature type="compositionally biased region" description="Basic and acidic residues" evidence="9">
    <location>
        <begin position="1827"/>
        <end position="1836"/>
    </location>
</feature>
<feature type="compositionally biased region" description="Basic and acidic residues" evidence="9">
    <location>
        <begin position="1394"/>
        <end position="1408"/>
    </location>
</feature>
<evidence type="ECO:0000313" key="12">
    <source>
        <dbReference type="Proteomes" id="UP000224006"/>
    </source>
</evidence>
<keyword evidence="4" id="KW-0547">Nucleotide-binding</keyword>
<dbReference type="KEGG" id="bbes:BESB_077540"/>
<dbReference type="InterPro" id="IPR000719">
    <property type="entry name" value="Prot_kinase_dom"/>
</dbReference>
<gene>
    <name evidence="11" type="ORF">BESB_077540</name>
</gene>
<dbReference type="Proteomes" id="UP000224006">
    <property type="component" value="Chromosome VII"/>
</dbReference>
<name>A0A2A9MD54_BESBE</name>
<comment type="catalytic activity">
    <reaction evidence="8">
        <text>L-seryl-[protein] + ATP = O-phospho-L-seryl-[protein] + ADP + H(+)</text>
        <dbReference type="Rhea" id="RHEA:17989"/>
        <dbReference type="Rhea" id="RHEA-COMP:9863"/>
        <dbReference type="Rhea" id="RHEA-COMP:11604"/>
        <dbReference type="ChEBI" id="CHEBI:15378"/>
        <dbReference type="ChEBI" id="CHEBI:29999"/>
        <dbReference type="ChEBI" id="CHEBI:30616"/>
        <dbReference type="ChEBI" id="CHEBI:83421"/>
        <dbReference type="ChEBI" id="CHEBI:456216"/>
        <dbReference type="EC" id="2.7.11.1"/>
    </reaction>
</comment>
<feature type="compositionally biased region" description="Low complexity" evidence="9">
    <location>
        <begin position="27"/>
        <end position="65"/>
    </location>
</feature>
<feature type="compositionally biased region" description="Basic and acidic residues" evidence="9">
    <location>
        <begin position="1285"/>
        <end position="1294"/>
    </location>
</feature>
<feature type="compositionally biased region" description="Basic and acidic residues" evidence="9">
    <location>
        <begin position="1357"/>
        <end position="1374"/>
    </location>
</feature>
<dbReference type="PANTHER" id="PTHR24356">
    <property type="entry name" value="SERINE/THREONINE-PROTEIN KINASE"/>
    <property type="match status" value="1"/>
</dbReference>
<evidence type="ECO:0000256" key="9">
    <source>
        <dbReference type="SAM" id="MobiDB-lite"/>
    </source>
</evidence>
<feature type="compositionally biased region" description="Low complexity" evidence="9">
    <location>
        <begin position="430"/>
        <end position="444"/>
    </location>
</feature>
<evidence type="ECO:0000313" key="11">
    <source>
        <dbReference type="EMBL" id="PFH33537.1"/>
    </source>
</evidence>
<dbReference type="PROSITE" id="PS50011">
    <property type="entry name" value="PROTEIN_KINASE_DOM"/>
    <property type="match status" value="1"/>
</dbReference>
<keyword evidence="2" id="KW-0723">Serine/threonine-protein kinase</keyword>
<dbReference type="EC" id="2.7.11.1" evidence="1"/>
<feature type="compositionally biased region" description="Basic and acidic residues" evidence="9">
    <location>
        <begin position="7"/>
        <end position="22"/>
    </location>
</feature>
<feature type="compositionally biased region" description="Basic and acidic residues" evidence="9">
    <location>
        <begin position="982"/>
        <end position="996"/>
    </location>
</feature>
<feature type="region of interest" description="Disordered" evidence="9">
    <location>
        <begin position="1691"/>
        <end position="1869"/>
    </location>
</feature>
<feature type="compositionally biased region" description="Basic and acidic residues" evidence="9">
    <location>
        <begin position="1429"/>
        <end position="1446"/>
    </location>
</feature>
<feature type="compositionally biased region" description="Gly residues" evidence="9">
    <location>
        <begin position="1843"/>
        <end position="1852"/>
    </location>
</feature>
<dbReference type="Pfam" id="PF00069">
    <property type="entry name" value="Pkinase"/>
    <property type="match status" value="2"/>
</dbReference>
<feature type="compositionally biased region" description="Acidic residues" evidence="9">
    <location>
        <begin position="1812"/>
        <end position="1821"/>
    </location>
</feature>
<accession>A0A2A9MD54</accession>
<dbReference type="EMBL" id="NWUJ01000008">
    <property type="protein sequence ID" value="PFH33537.1"/>
    <property type="molecule type" value="Genomic_DNA"/>
</dbReference>
<comment type="catalytic activity">
    <reaction evidence="7">
        <text>L-threonyl-[protein] + ATP = O-phospho-L-threonyl-[protein] + ADP + H(+)</text>
        <dbReference type="Rhea" id="RHEA:46608"/>
        <dbReference type="Rhea" id="RHEA-COMP:11060"/>
        <dbReference type="Rhea" id="RHEA-COMP:11605"/>
        <dbReference type="ChEBI" id="CHEBI:15378"/>
        <dbReference type="ChEBI" id="CHEBI:30013"/>
        <dbReference type="ChEBI" id="CHEBI:30616"/>
        <dbReference type="ChEBI" id="CHEBI:61977"/>
        <dbReference type="ChEBI" id="CHEBI:456216"/>
        <dbReference type="EC" id="2.7.11.1"/>
    </reaction>
</comment>